<reference evidence="1 2" key="1">
    <citation type="submission" date="2019-02" db="EMBL/GenBank/DDBJ databases">
        <title>Deep-cultivation of Planctomycetes and their phenomic and genomic characterization uncovers novel biology.</title>
        <authorList>
            <person name="Wiegand S."/>
            <person name="Jogler M."/>
            <person name="Boedeker C."/>
            <person name="Pinto D."/>
            <person name="Vollmers J."/>
            <person name="Rivas-Marin E."/>
            <person name="Kohn T."/>
            <person name="Peeters S.H."/>
            <person name="Heuer A."/>
            <person name="Rast P."/>
            <person name="Oberbeckmann S."/>
            <person name="Bunk B."/>
            <person name="Jeske O."/>
            <person name="Meyerdierks A."/>
            <person name="Storesund J.E."/>
            <person name="Kallscheuer N."/>
            <person name="Luecker S."/>
            <person name="Lage O.M."/>
            <person name="Pohl T."/>
            <person name="Merkel B.J."/>
            <person name="Hornburger P."/>
            <person name="Mueller R.-W."/>
            <person name="Bruemmer F."/>
            <person name="Labrenz M."/>
            <person name="Spormann A.M."/>
            <person name="Op den Camp H."/>
            <person name="Overmann J."/>
            <person name="Amann R."/>
            <person name="Jetten M.S.M."/>
            <person name="Mascher T."/>
            <person name="Medema M.H."/>
            <person name="Devos D.P."/>
            <person name="Kaster A.-K."/>
            <person name="Ovreas L."/>
            <person name="Rohde M."/>
            <person name="Galperin M.Y."/>
            <person name="Jogler C."/>
        </authorList>
    </citation>
    <scope>NUCLEOTIDE SEQUENCE [LARGE SCALE GENOMIC DNA]</scope>
    <source>
        <strain evidence="1 2">I41</strain>
    </source>
</reference>
<organism evidence="1 2">
    <name type="scientific">Lacipirellula limnantheis</name>
    <dbReference type="NCBI Taxonomy" id="2528024"/>
    <lineage>
        <taxon>Bacteria</taxon>
        <taxon>Pseudomonadati</taxon>
        <taxon>Planctomycetota</taxon>
        <taxon>Planctomycetia</taxon>
        <taxon>Pirellulales</taxon>
        <taxon>Lacipirellulaceae</taxon>
        <taxon>Lacipirellula</taxon>
    </lineage>
</organism>
<dbReference type="AlphaFoldDB" id="A0A517TSX5"/>
<protein>
    <submittedName>
        <fullName evidence="1">Uncharacterized protein</fullName>
    </submittedName>
</protein>
<name>A0A517TSX5_9BACT</name>
<proteinExistence type="predicted"/>
<evidence type="ECO:0000313" key="1">
    <source>
        <dbReference type="EMBL" id="QDT71475.1"/>
    </source>
</evidence>
<gene>
    <name evidence="1" type="ORF">I41_06320</name>
</gene>
<evidence type="ECO:0000313" key="2">
    <source>
        <dbReference type="Proteomes" id="UP000317909"/>
    </source>
</evidence>
<dbReference type="Proteomes" id="UP000317909">
    <property type="component" value="Chromosome"/>
</dbReference>
<dbReference type="OrthoDB" id="257946at2"/>
<keyword evidence="2" id="KW-1185">Reference proteome</keyword>
<dbReference type="KEGG" id="llh:I41_06320"/>
<sequence>MNYALVPFPTFSGESDYAGRPDIRDALASRHRNIAPNAIGNLELLNQVAETLRDLPWNFAVDHCHEQNGQLHLAVMAHDLGRNLDVGDKMNAGFFLQNSETGDYETLACARTFRVSCENGALLECEKGQSFTISAADAPPANWQLKIKDVIDRSFNGDGLDVDLARFRATTQQMVITPYEFLCHLSAQGLIDDDEQSDIQFAFNDAADFTMYGLINAVTQVAHGLRSNDKWARAFQIERLAGEILRGDHNLPTLYPVYSR</sequence>
<accession>A0A517TSX5</accession>
<dbReference type="EMBL" id="CP036339">
    <property type="protein sequence ID" value="QDT71475.1"/>
    <property type="molecule type" value="Genomic_DNA"/>
</dbReference>
<dbReference type="RefSeq" id="WP_145430773.1">
    <property type="nucleotide sequence ID" value="NZ_CP036339.1"/>
</dbReference>